<dbReference type="PROSITE" id="PS00455">
    <property type="entry name" value="AMP_BINDING"/>
    <property type="match status" value="1"/>
</dbReference>
<dbReference type="Gene3D" id="3.40.50.12780">
    <property type="entry name" value="N-terminal domain of ligase-like"/>
    <property type="match status" value="1"/>
</dbReference>
<dbReference type="GO" id="GO:0044539">
    <property type="term" value="P:long-chain fatty acid import into cell"/>
    <property type="evidence" value="ECO:0007669"/>
    <property type="project" value="TreeGrafter"/>
</dbReference>
<evidence type="ECO:0000259" key="5">
    <source>
        <dbReference type="Pfam" id="PF00501"/>
    </source>
</evidence>
<dbReference type="InterPro" id="IPR000873">
    <property type="entry name" value="AMP-dep_synth/lig_dom"/>
</dbReference>
<dbReference type="Pfam" id="PF13193">
    <property type="entry name" value="AMP-binding_C"/>
    <property type="match status" value="1"/>
</dbReference>
<feature type="domain" description="AMP-binding enzyme C-terminal" evidence="6">
    <location>
        <begin position="477"/>
        <end position="553"/>
    </location>
</feature>
<evidence type="ECO:0000256" key="3">
    <source>
        <dbReference type="ARBA" id="ARBA00022741"/>
    </source>
</evidence>
<accession>A0A6G6ISH7</accession>
<dbReference type="InterPro" id="IPR020845">
    <property type="entry name" value="AMP-binding_CS"/>
</dbReference>
<evidence type="ECO:0000256" key="2">
    <source>
        <dbReference type="ARBA" id="ARBA00022598"/>
    </source>
</evidence>
<dbReference type="InterPro" id="IPR025110">
    <property type="entry name" value="AMP-bd_C"/>
</dbReference>
<dbReference type="EMBL" id="CP049140">
    <property type="protein sequence ID" value="QIE86068.1"/>
    <property type="molecule type" value="Genomic_DNA"/>
</dbReference>
<dbReference type="InterPro" id="IPR042099">
    <property type="entry name" value="ANL_N_sf"/>
</dbReference>
<dbReference type="RefSeq" id="WP_024767671.1">
    <property type="nucleotide sequence ID" value="NZ_CP049140.1"/>
</dbReference>
<keyword evidence="4" id="KW-0067">ATP-binding</keyword>
<dbReference type="GO" id="GO:0005324">
    <property type="term" value="F:long-chain fatty acid transmembrane transporter activity"/>
    <property type="evidence" value="ECO:0007669"/>
    <property type="project" value="TreeGrafter"/>
</dbReference>
<dbReference type="InterPro" id="IPR045851">
    <property type="entry name" value="AMP-bd_C_sf"/>
</dbReference>
<dbReference type="Pfam" id="PF00501">
    <property type="entry name" value="AMP-binding"/>
    <property type="match status" value="1"/>
</dbReference>
<name>A0A6G6ISH7_PSENT</name>
<sequence>MNQNESTFSLLDIAAAGLRLLPHVGRILASNIALAKAHGEQHLSTGRLFEMMAEKQPSEPFLLFEDKTWSYGDFNAWVNRLAHQFRASGVRSGDCVALMFENRPELLACVLATNKLGAIAGMVNHHQRGEVLRHSLGLMKPRLVVVGEECFESFDPESRVLDKSAVLYWYGLGRKPEGYRDLNLESTDKSTDNLPETLQVKLKQRCYYIFTSGTTGMPKAAAMTHLRWHRSGIGLGRTAMRLNRSDVMYCPLPLYHNNALTVALSSVISCGAAIAISRKFSASRFWTDVRTFGATSFIYVGELCRYLLNSPPSPDDHNNRLRVIIGNGMRPEIWDEFQRRFGVAHICEFYGASENNLAFVNAFNLKRTAGFCPMSYAIVRFDPESETPIKGADGFMQPVRKGEVGLLLCEVSEKSPFDGYTDKKATEAKLYRSALSLGDCWFNTGDLVKDQGYRHIAFVDRVGDTFRWKGENVATTELEGVAQAFPSVAEAVVYGVQVPHADGRAGMVALTLEPGAEFKPKELYQHLADTLPAYSVPLFVRLQTQQETTATFKVKKTDLKRQGYAIGGDPIFVLRDRGQGYEGLTPELLALIEQGAIRF</sequence>
<evidence type="ECO:0000256" key="1">
    <source>
        <dbReference type="ARBA" id="ARBA00006432"/>
    </source>
</evidence>
<dbReference type="FunFam" id="3.30.300.30:FF:000002">
    <property type="entry name" value="Long-chain fatty acid transport protein 1"/>
    <property type="match status" value="1"/>
</dbReference>
<gene>
    <name evidence="7" type="ORF">G5B91_07230</name>
</gene>
<protein>
    <submittedName>
        <fullName evidence="7">Long-chain-acyl-CoA synthetase</fullName>
    </submittedName>
</protein>
<keyword evidence="3" id="KW-0547">Nucleotide-binding</keyword>
<dbReference type="PANTHER" id="PTHR43107:SF15">
    <property type="entry name" value="FATTY ACID TRANSPORT PROTEIN 3, ISOFORM A"/>
    <property type="match status" value="1"/>
</dbReference>
<evidence type="ECO:0000259" key="6">
    <source>
        <dbReference type="Pfam" id="PF13193"/>
    </source>
</evidence>
<comment type="similarity">
    <text evidence="1">Belongs to the ATP-dependent AMP-binding enzyme family.</text>
</comment>
<dbReference type="AlphaFoldDB" id="A0A6G6ISH7"/>
<dbReference type="GO" id="GO:0004467">
    <property type="term" value="F:long-chain fatty acid-CoA ligase activity"/>
    <property type="evidence" value="ECO:0007669"/>
    <property type="project" value="TreeGrafter"/>
</dbReference>
<keyword evidence="2" id="KW-0436">Ligase</keyword>
<organism evidence="7 8">
    <name type="scientific">Pseudomonas nitroreducens</name>
    <dbReference type="NCBI Taxonomy" id="46680"/>
    <lineage>
        <taxon>Bacteria</taxon>
        <taxon>Pseudomonadati</taxon>
        <taxon>Pseudomonadota</taxon>
        <taxon>Gammaproteobacteria</taxon>
        <taxon>Pseudomonadales</taxon>
        <taxon>Pseudomonadaceae</taxon>
        <taxon>Pseudomonas</taxon>
    </lineage>
</organism>
<proteinExistence type="inferred from homology"/>
<dbReference type="GO" id="GO:0005886">
    <property type="term" value="C:plasma membrane"/>
    <property type="evidence" value="ECO:0007669"/>
    <property type="project" value="TreeGrafter"/>
</dbReference>
<dbReference type="Proteomes" id="UP000501063">
    <property type="component" value="Chromosome"/>
</dbReference>
<dbReference type="GO" id="GO:0005524">
    <property type="term" value="F:ATP binding"/>
    <property type="evidence" value="ECO:0007669"/>
    <property type="project" value="UniProtKB-KW"/>
</dbReference>
<evidence type="ECO:0000256" key="4">
    <source>
        <dbReference type="ARBA" id="ARBA00022840"/>
    </source>
</evidence>
<dbReference type="KEGG" id="pnt:G5B91_07230"/>
<dbReference type="SUPFAM" id="SSF56801">
    <property type="entry name" value="Acetyl-CoA synthetase-like"/>
    <property type="match status" value="1"/>
</dbReference>
<evidence type="ECO:0000313" key="8">
    <source>
        <dbReference type="Proteomes" id="UP000501063"/>
    </source>
</evidence>
<dbReference type="NCBIfam" id="NF006134">
    <property type="entry name" value="PRK08279.1"/>
    <property type="match status" value="1"/>
</dbReference>
<dbReference type="Gene3D" id="3.30.300.30">
    <property type="match status" value="1"/>
</dbReference>
<feature type="domain" description="AMP-dependent synthetase/ligase" evidence="5">
    <location>
        <begin position="49"/>
        <end position="365"/>
    </location>
</feature>
<dbReference type="PANTHER" id="PTHR43107">
    <property type="entry name" value="LONG-CHAIN FATTY ACID TRANSPORT PROTEIN"/>
    <property type="match status" value="1"/>
</dbReference>
<reference evidence="7 8" key="1">
    <citation type="submission" date="2020-02" db="EMBL/GenBank/DDBJ databases">
        <title>Integrative conjugative elements (ICEs) and plasmids drive adaptation of Pseudomonas nitroreducens strain HBP1 to wastewater environment.</title>
        <authorList>
            <person name="Sentchilo V."/>
            <person name="Carraro N."/>
            <person name="Bertelli C."/>
            <person name="van der Meer J.R."/>
        </authorList>
    </citation>
    <scope>NUCLEOTIDE SEQUENCE [LARGE SCALE GENOMIC DNA]</scope>
    <source>
        <strain evidence="7 8">HBP1</strain>
    </source>
</reference>
<evidence type="ECO:0000313" key="7">
    <source>
        <dbReference type="EMBL" id="QIE86068.1"/>
    </source>
</evidence>